<dbReference type="AlphaFoldDB" id="A0A060DG46"/>
<dbReference type="SMART" id="SM00363">
    <property type="entry name" value="S4"/>
    <property type="match status" value="1"/>
</dbReference>
<accession>A0A060DG46</accession>
<dbReference type="GO" id="GO:0019843">
    <property type="term" value="F:rRNA binding"/>
    <property type="evidence" value="ECO:0007669"/>
    <property type="project" value="UniProtKB-KW"/>
</dbReference>
<geneLocation type="nucleomorph" evidence="9"/>
<dbReference type="InterPro" id="IPR002942">
    <property type="entry name" value="S4_RNA-bd"/>
</dbReference>
<dbReference type="PANTHER" id="PTHR11831">
    <property type="entry name" value="30S 40S RIBOSOMAL PROTEIN"/>
    <property type="match status" value="1"/>
</dbReference>
<dbReference type="EMBL" id="CP006628">
    <property type="protein sequence ID" value="AIB09753.1"/>
    <property type="molecule type" value="Genomic_DNA"/>
</dbReference>
<dbReference type="GO" id="GO:0003735">
    <property type="term" value="F:structural constituent of ribosome"/>
    <property type="evidence" value="ECO:0007669"/>
    <property type="project" value="InterPro"/>
</dbReference>
<evidence type="ECO:0000256" key="1">
    <source>
        <dbReference type="ARBA" id="ARBA00007465"/>
    </source>
</evidence>
<dbReference type="GO" id="GO:0006412">
    <property type="term" value="P:translation"/>
    <property type="evidence" value="ECO:0007669"/>
    <property type="project" value="InterPro"/>
</dbReference>
<dbReference type="InterPro" id="IPR022801">
    <property type="entry name" value="Ribosomal_uS4"/>
</dbReference>
<keyword evidence="9" id="KW-0542">Nucleomorph</keyword>
<evidence type="ECO:0000256" key="2">
    <source>
        <dbReference type="ARBA" id="ARBA00022730"/>
    </source>
</evidence>
<name>A0A060DG46_9EUKA</name>
<keyword evidence="5" id="KW-0687">Ribonucleoprotein</keyword>
<dbReference type="Proteomes" id="UP000243670">
    <property type="component" value="Nucleomorph 2"/>
</dbReference>
<dbReference type="InterPro" id="IPR036986">
    <property type="entry name" value="S4_RNA-bd_sf"/>
</dbReference>
<sequence length="182" mass="21831">MPSVSYYKKHTKMWYKPLIPNERLRCISELMTINLYGLKNKREMWKNQLFLSRIKRVAGMSTLQNQSSKDSRIKRYSIIWFCFKFNIIKFNDSTMNIVAGVNLADILNRRLQTFVYRIGCSRSINESRMLIMHRYIKVRDQVVNKPGFLVKAENEKHISIMILLKKRSVRELENKKMKKRCM</sequence>
<proteinExistence type="inferred from homology"/>
<keyword evidence="4 9" id="KW-0689">Ribosomal protein</keyword>
<dbReference type="CDD" id="cd00165">
    <property type="entry name" value="S4"/>
    <property type="match status" value="1"/>
</dbReference>
<organism evidence="9 10">
    <name type="scientific">Lotharella oceanica</name>
    <dbReference type="NCBI Taxonomy" id="641309"/>
    <lineage>
        <taxon>Eukaryota</taxon>
        <taxon>Sar</taxon>
        <taxon>Rhizaria</taxon>
        <taxon>Cercozoa</taxon>
        <taxon>Chlorarachniophyceae</taxon>
        <taxon>Lotharella</taxon>
    </lineage>
</organism>
<feature type="domain" description="RNA-binding S4" evidence="7">
    <location>
        <begin position="109"/>
        <end position="173"/>
    </location>
</feature>
<evidence type="ECO:0000313" key="8">
    <source>
        <dbReference type="EMBL" id="AIB09656.1"/>
    </source>
</evidence>
<dbReference type="GO" id="GO:0015935">
    <property type="term" value="C:small ribosomal subunit"/>
    <property type="evidence" value="ECO:0007669"/>
    <property type="project" value="InterPro"/>
</dbReference>
<evidence type="ECO:0000256" key="6">
    <source>
        <dbReference type="PROSITE-ProRule" id="PRU00182"/>
    </source>
</evidence>
<dbReference type="GO" id="GO:0042274">
    <property type="term" value="P:ribosomal small subunit biogenesis"/>
    <property type="evidence" value="ECO:0007669"/>
    <property type="project" value="TreeGrafter"/>
</dbReference>
<evidence type="ECO:0000259" key="7">
    <source>
        <dbReference type="SMART" id="SM00363"/>
    </source>
</evidence>
<dbReference type="InterPro" id="IPR005710">
    <property type="entry name" value="Ribosomal_uS4_euk/arc"/>
</dbReference>
<evidence type="ECO:0000313" key="9">
    <source>
        <dbReference type="EMBL" id="AIB09753.1"/>
    </source>
</evidence>
<protein>
    <submittedName>
        <fullName evidence="9">40S ribosomal protein S9</fullName>
    </submittedName>
</protein>
<keyword evidence="2" id="KW-0699">rRNA-binding</keyword>
<reference evidence="9 10" key="1">
    <citation type="journal article" date="2014" name="BMC Genomics">
        <title>Nucleomorph and plastid genome sequences of the chlorarachniophyte Lotharella oceanica: convergent reductive evolution and frequent recombination in nucleomorph-bearing algae.</title>
        <authorList>
            <person name="Tanifuji G."/>
            <person name="Onodera N.T."/>
            <person name="Brown M.W."/>
            <person name="Curtis B.A."/>
            <person name="Roger A.J."/>
            <person name="Ka-Shu Wong G."/>
            <person name="Melkonian M."/>
            <person name="Archibald J.M."/>
        </authorList>
    </citation>
    <scope>NUCLEOTIDE SEQUENCE [LARGE SCALE GENOMIC DNA]</scope>
    <source>
        <strain evidence="9 10">CCMP622</strain>
    </source>
</reference>
<dbReference type="Pfam" id="PF01479">
    <property type="entry name" value="S4"/>
    <property type="match status" value="1"/>
</dbReference>
<evidence type="ECO:0000256" key="4">
    <source>
        <dbReference type="ARBA" id="ARBA00022980"/>
    </source>
</evidence>
<evidence type="ECO:0000256" key="5">
    <source>
        <dbReference type="ARBA" id="ARBA00023274"/>
    </source>
</evidence>
<dbReference type="Proteomes" id="UP000243670">
    <property type="component" value="Nucleomorph 1"/>
</dbReference>
<evidence type="ECO:0000256" key="3">
    <source>
        <dbReference type="ARBA" id="ARBA00022884"/>
    </source>
</evidence>
<comment type="similarity">
    <text evidence="1">Belongs to the universal ribosomal protein uS4 family.</text>
</comment>
<dbReference type="Gene3D" id="3.10.290.10">
    <property type="entry name" value="RNA-binding S4 domain"/>
    <property type="match status" value="1"/>
</dbReference>
<evidence type="ECO:0000313" key="10">
    <source>
        <dbReference type="Proteomes" id="UP000243670"/>
    </source>
</evidence>
<dbReference type="EMBL" id="CP006627">
    <property type="protein sequence ID" value="AIB09656.1"/>
    <property type="molecule type" value="Genomic_DNA"/>
</dbReference>
<keyword evidence="3 6" id="KW-0694">RNA-binding</keyword>
<dbReference type="NCBIfam" id="TIGR01018">
    <property type="entry name" value="uS4_arch"/>
    <property type="match status" value="1"/>
</dbReference>
<dbReference type="SUPFAM" id="SSF55174">
    <property type="entry name" value="Alpha-L RNA-binding motif"/>
    <property type="match status" value="1"/>
</dbReference>
<gene>
    <name evidence="9" type="primary">rps9</name>
    <name evidence="8" type="ORF">M951_chr1177</name>
    <name evidence="9" type="ORF">M951_chr250</name>
</gene>
<dbReference type="PANTHER" id="PTHR11831:SF5">
    <property type="entry name" value="40S RIBOSOMAL PROTEIN S9"/>
    <property type="match status" value="1"/>
</dbReference>
<dbReference type="PROSITE" id="PS50889">
    <property type="entry name" value="S4"/>
    <property type="match status" value="1"/>
</dbReference>